<accession>A0A246JZN3</accession>
<dbReference type="RefSeq" id="WP_088472612.1">
    <property type="nucleotide sequence ID" value="NZ_NISJ01000004.1"/>
</dbReference>
<proteinExistence type="predicted"/>
<dbReference type="Gene3D" id="1.10.260.40">
    <property type="entry name" value="lambda repressor-like DNA-binding domains"/>
    <property type="match status" value="1"/>
</dbReference>
<evidence type="ECO:0000313" key="2">
    <source>
        <dbReference type="Proteomes" id="UP000197097"/>
    </source>
</evidence>
<protein>
    <submittedName>
        <fullName evidence="1">Uncharacterized protein</fullName>
    </submittedName>
</protein>
<comment type="caution">
    <text evidence="1">The sequence shown here is derived from an EMBL/GenBank/DDBJ whole genome shotgun (WGS) entry which is preliminary data.</text>
</comment>
<dbReference type="EMBL" id="NISJ01000004">
    <property type="protein sequence ID" value="OWQ97996.1"/>
    <property type="molecule type" value="Genomic_DNA"/>
</dbReference>
<dbReference type="GO" id="GO:0003677">
    <property type="term" value="F:DNA binding"/>
    <property type="evidence" value="ECO:0007669"/>
    <property type="project" value="InterPro"/>
</dbReference>
<name>A0A246JZN3_9SPHN</name>
<dbReference type="Proteomes" id="UP000197097">
    <property type="component" value="Unassembled WGS sequence"/>
</dbReference>
<dbReference type="AlphaFoldDB" id="A0A246JZN3"/>
<evidence type="ECO:0000313" key="1">
    <source>
        <dbReference type="EMBL" id="OWQ97996.1"/>
    </source>
</evidence>
<gene>
    <name evidence="1" type="ORF">CDQ91_10270</name>
</gene>
<keyword evidence="2" id="KW-1185">Reference proteome</keyword>
<organism evidence="1 2">
    <name type="scientific">Sphingopyxis witflariensis</name>
    <dbReference type="NCBI Taxonomy" id="173675"/>
    <lineage>
        <taxon>Bacteria</taxon>
        <taxon>Pseudomonadati</taxon>
        <taxon>Pseudomonadota</taxon>
        <taxon>Alphaproteobacteria</taxon>
        <taxon>Sphingomonadales</taxon>
        <taxon>Sphingomonadaceae</taxon>
        <taxon>Sphingopyxis</taxon>
    </lineage>
</organism>
<reference evidence="1 2" key="1">
    <citation type="journal article" date="2002" name="Int. J. Syst. Evol. Microbiol.">
        <title>Sphingopyxis witflariensis sp. nov., isolated from activated sludge.</title>
        <authorList>
            <person name="Kampfer P."/>
            <person name="Witzenberger R."/>
            <person name="Denner E.B."/>
            <person name="Busse H.J."/>
            <person name="Neef A."/>
        </authorList>
    </citation>
    <scope>NUCLEOTIDE SEQUENCE [LARGE SCALE GENOMIC DNA]</scope>
    <source>
        <strain evidence="1 2">DSM 14551</strain>
    </source>
</reference>
<dbReference type="OrthoDB" id="7596937at2"/>
<sequence length="70" mass="7253">MTLEDYLARPDAMNLTALSAAVGVSKARLSQIKSSGKWPPHLALKVEAATDGKIDASSISEVVADARASA</sequence>
<dbReference type="InterPro" id="IPR010982">
    <property type="entry name" value="Lambda_DNA-bd_dom_sf"/>
</dbReference>